<dbReference type="SUPFAM" id="SSF52402">
    <property type="entry name" value="Adenine nucleotide alpha hydrolases-like"/>
    <property type="match status" value="1"/>
</dbReference>
<comment type="cofactor">
    <cofactor evidence="1">
        <name>FAD</name>
        <dbReference type="ChEBI" id="CHEBI:57692"/>
    </cofactor>
</comment>
<dbReference type="Proteomes" id="UP000198929">
    <property type="component" value="Unassembled WGS sequence"/>
</dbReference>
<comment type="similarity">
    <text evidence="2">Belongs to the ETF beta-subunit/FixA family.</text>
</comment>
<comment type="function">
    <text evidence="7">The electron transfer flavoprotein serves as a specific electron acceptor for other dehydrogenases. It transfers the electrons to the main respiratory chain via ETF-ubiquinone oxidoreductase (ETF dehydrogenase).</text>
</comment>
<evidence type="ECO:0000256" key="7">
    <source>
        <dbReference type="ARBA" id="ARBA00025649"/>
    </source>
</evidence>
<gene>
    <name evidence="9" type="ORF">SAMN05661109_01035</name>
</gene>
<proteinExistence type="inferred from homology"/>
<evidence type="ECO:0000256" key="6">
    <source>
        <dbReference type="ARBA" id="ARBA00022982"/>
    </source>
</evidence>
<dbReference type="InterPro" id="IPR012255">
    <property type="entry name" value="ETF_b"/>
</dbReference>
<organism evidence="9 10">
    <name type="scientific">Corynebacterium cystitidis DSM 20524</name>
    <dbReference type="NCBI Taxonomy" id="1121357"/>
    <lineage>
        <taxon>Bacteria</taxon>
        <taxon>Bacillati</taxon>
        <taxon>Actinomycetota</taxon>
        <taxon>Actinomycetes</taxon>
        <taxon>Mycobacteriales</taxon>
        <taxon>Corynebacteriaceae</taxon>
        <taxon>Corynebacterium</taxon>
    </lineage>
</organism>
<comment type="subunit">
    <text evidence="3">Heterodimer of an alpha and a beta subunit.</text>
</comment>
<evidence type="ECO:0000256" key="3">
    <source>
        <dbReference type="ARBA" id="ARBA00011355"/>
    </source>
</evidence>
<dbReference type="PANTHER" id="PTHR21294:SF8">
    <property type="entry name" value="ELECTRON TRANSFER FLAVOPROTEIN SUBUNIT BETA"/>
    <property type="match status" value="1"/>
</dbReference>
<evidence type="ECO:0000256" key="5">
    <source>
        <dbReference type="ARBA" id="ARBA00022448"/>
    </source>
</evidence>
<evidence type="ECO:0000256" key="2">
    <source>
        <dbReference type="ARBA" id="ARBA00007557"/>
    </source>
</evidence>
<keyword evidence="10" id="KW-1185">Reference proteome</keyword>
<dbReference type="PIRSF" id="PIRSF000090">
    <property type="entry name" value="Beta-ETF"/>
    <property type="match status" value="1"/>
</dbReference>
<dbReference type="RefSeq" id="WP_092257155.1">
    <property type="nucleotide sequence ID" value="NZ_CP047199.1"/>
</dbReference>
<dbReference type="InterPro" id="IPR014729">
    <property type="entry name" value="Rossmann-like_a/b/a_fold"/>
</dbReference>
<dbReference type="Gene3D" id="3.40.50.620">
    <property type="entry name" value="HUPs"/>
    <property type="match status" value="1"/>
</dbReference>
<evidence type="ECO:0000256" key="1">
    <source>
        <dbReference type="ARBA" id="ARBA00001974"/>
    </source>
</evidence>
<dbReference type="InterPro" id="IPR033948">
    <property type="entry name" value="ETF_beta_N"/>
</dbReference>
<keyword evidence="5" id="KW-0813">Transport</keyword>
<dbReference type="CDD" id="cd01714">
    <property type="entry name" value="ETF_beta"/>
    <property type="match status" value="1"/>
</dbReference>
<protein>
    <recommendedName>
        <fullName evidence="4">Electron transfer flavoprotein subunit beta</fullName>
    </recommendedName>
</protein>
<dbReference type="GO" id="GO:0005829">
    <property type="term" value="C:cytosol"/>
    <property type="evidence" value="ECO:0007669"/>
    <property type="project" value="TreeGrafter"/>
</dbReference>
<dbReference type="InterPro" id="IPR014730">
    <property type="entry name" value="ETF_a/b_N"/>
</dbReference>
<dbReference type="PANTHER" id="PTHR21294">
    <property type="entry name" value="ELECTRON TRANSFER FLAVOPROTEIN BETA-SUBUNIT"/>
    <property type="match status" value="1"/>
</dbReference>
<name>A0A1H9S301_9CORY</name>
<evidence type="ECO:0000313" key="9">
    <source>
        <dbReference type="EMBL" id="SER79402.1"/>
    </source>
</evidence>
<dbReference type="AlphaFoldDB" id="A0A1H9S301"/>
<dbReference type="Pfam" id="PF01012">
    <property type="entry name" value="ETF"/>
    <property type="match status" value="1"/>
</dbReference>
<accession>A0A1H9S301</accession>
<evidence type="ECO:0000313" key="10">
    <source>
        <dbReference type="Proteomes" id="UP000198929"/>
    </source>
</evidence>
<evidence type="ECO:0000259" key="8">
    <source>
        <dbReference type="SMART" id="SM00893"/>
    </source>
</evidence>
<evidence type="ECO:0000256" key="4">
    <source>
        <dbReference type="ARBA" id="ARBA00016797"/>
    </source>
</evidence>
<feature type="domain" description="Electron transfer flavoprotein alpha/beta-subunit N-terminal" evidence="8">
    <location>
        <begin position="23"/>
        <end position="213"/>
    </location>
</feature>
<keyword evidence="6" id="KW-0249">Electron transport</keyword>
<dbReference type="STRING" id="1121357.SAMN05661109_01035"/>
<sequence>MTTIVVLVKNVPDTWSEKVLEPDHTLDRTNIDSIIDEINEYAVETALQIKEAGEHRVVALSMGPEGSDEALRKALAMGADDAVLLSDEALAGSDAVATAWALTNAINTIDDVALIVTGNQSSDGQGGVMAGLLAEYRQIPALTEVGEVSLAGGTVTATRYDDKGTWELEAATPAIIAVSDKAASPRFPNFKGLAAAKKADVTQLNLAAIGVDAGQVGLNNSATVVQTVTEVPTRTAGEIIDSGSPEEIAAQVVDKLAAKNLI</sequence>
<reference evidence="10" key="1">
    <citation type="submission" date="2016-10" db="EMBL/GenBank/DDBJ databases">
        <authorList>
            <person name="Varghese N."/>
            <person name="Submissions S."/>
        </authorList>
    </citation>
    <scope>NUCLEOTIDE SEQUENCE [LARGE SCALE GENOMIC DNA]</scope>
    <source>
        <strain evidence="10">DSM 20524</strain>
    </source>
</reference>
<dbReference type="EMBL" id="FOGQ01000003">
    <property type="protein sequence ID" value="SER79402.1"/>
    <property type="molecule type" value="Genomic_DNA"/>
</dbReference>
<dbReference type="GO" id="GO:0009055">
    <property type="term" value="F:electron transfer activity"/>
    <property type="evidence" value="ECO:0007669"/>
    <property type="project" value="InterPro"/>
</dbReference>
<dbReference type="SMART" id="SM00893">
    <property type="entry name" value="ETF"/>
    <property type="match status" value="1"/>
</dbReference>